<feature type="transmembrane region" description="Helical" evidence="7">
    <location>
        <begin position="142"/>
        <end position="163"/>
    </location>
</feature>
<accession>A0A081C4R7</accession>
<dbReference type="AlphaFoldDB" id="A0A081C4R7"/>
<dbReference type="InterPro" id="IPR035906">
    <property type="entry name" value="MetI-like_sf"/>
</dbReference>
<feature type="domain" description="ABC transmembrane type-1" evidence="8">
    <location>
        <begin position="65"/>
        <end position="279"/>
    </location>
</feature>
<evidence type="ECO:0000256" key="7">
    <source>
        <dbReference type="RuleBase" id="RU363032"/>
    </source>
</evidence>
<dbReference type="PANTHER" id="PTHR30193">
    <property type="entry name" value="ABC TRANSPORTER PERMEASE PROTEIN"/>
    <property type="match status" value="1"/>
</dbReference>
<dbReference type="SUPFAM" id="SSF161098">
    <property type="entry name" value="MetI-like"/>
    <property type="match status" value="1"/>
</dbReference>
<feature type="transmembrane region" description="Helical" evidence="7">
    <location>
        <begin position="102"/>
        <end position="122"/>
    </location>
</feature>
<dbReference type="GO" id="GO:0005886">
    <property type="term" value="C:plasma membrane"/>
    <property type="evidence" value="ECO:0007669"/>
    <property type="project" value="UniProtKB-SubCell"/>
</dbReference>
<dbReference type="Pfam" id="PF00528">
    <property type="entry name" value="BPD_transp_1"/>
    <property type="match status" value="1"/>
</dbReference>
<dbReference type="InterPro" id="IPR051393">
    <property type="entry name" value="ABC_transporter_permease"/>
</dbReference>
<name>A0A081C4R7_VECG1</name>
<keyword evidence="10" id="KW-1185">Reference proteome</keyword>
<feature type="transmembrane region" description="Helical" evidence="7">
    <location>
        <begin position="257"/>
        <end position="280"/>
    </location>
</feature>
<evidence type="ECO:0000259" key="8">
    <source>
        <dbReference type="PROSITE" id="PS50928"/>
    </source>
</evidence>
<dbReference type="EMBL" id="DF820470">
    <property type="protein sequence ID" value="GAK59572.1"/>
    <property type="molecule type" value="Genomic_DNA"/>
</dbReference>
<organism evidence="9">
    <name type="scientific">Vecturithrix granuli</name>
    <dbReference type="NCBI Taxonomy" id="1499967"/>
    <lineage>
        <taxon>Bacteria</taxon>
        <taxon>Candidatus Moduliflexota</taxon>
        <taxon>Candidatus Vecturitrichia</taxon>
        <taxon>Candidatus Vecturitrichales</taxon>
        <taxon>Candidatus Vecturitrichaceae</taxon>
        <taxon>Candidatus Vecturithrix</taxon>
    </lineage>
</organism>
<dbReference type="GO" id="GO:0055085">
    <property type="term" value="P:transmembrane transport"/>
    <property type="evidence" value="ECO:0007669"/>
    <property type="project" value="InterPro"/>
</dbReference>
<feature type="transmembrane region" description="Helical" evidence="7">
    <location>
        <begin position="7"/>
        <end position="27"/>
    </location>
</feature>
<evidence type="ECO:0000313" key="10">
    <source>
        <dbReference type="Proteomes" id="UP000030661"/>
    </source>
</evidence>
<evidence type="ECO:0000256" key="6">
    <source>
        <dbReference type="ARBA" id="ARBA00023136"/>
    </source>
</evidence>
<dbReference type="eggNOG" id="COG1175">
    <property type="taxonomic scope" value="Bacteria"/>
</dbReference>
<evidence type="ECO:0000256" key="3">
    <source>
        <dbReference type="ARBA" id="ARBA00022475"/>
    </source>
</evidence>
<dbReference type="CDD" id="cd06261">
    <property type="entry name" value="TM_PBP2"/>
    <property type="match status" value="1"/>
</dbReference>
<keyword evidence="6 7" id="KW-0472">Membrane</keyword>
<evidence type="ECO:0000313" key="9">
    <source>
        <dbReference type="EMBL" id="GAK59572.1"/>
    </source>
</evidence>
<keyword evidence="5 7" id="KW-1133">Transmembrane helix</keyword>
<dbReference type="HOGENOM" id="CLU_016047_0_3_0"/>
<keyword evidence="2 7" id="KW-0813">Transport</keyword>
<dbReference type="STRING" id="1499967.U27_06557"/>
<dbReference type="PROSITE" id="PS50928">
    <property type="entry name" value="ABC_TM1"/>
    <property type="match status" value="1"/>
</dbReference>
<reference evidence="9" key="1">
    <citation type="journal article" date="2015" name="PeerJ">
        <title>First genomic representation of candidate bacterial phylum KSB3 points to enhanced environmental sensing as a trigger of wastewater bulking.</title>
        <authorList>
            <person name="Sekiguchi Y."/>
            <person name="Ohashi A."/>
            <person name="Parks D.H."/>
            <person name="Yamauchi T."/>
            <person name="Tyson G.W."/>
            <person name="Hugenholtz P."/>
        </authorList>
    </citation>
    <scope>NUCLEOTIDE SEQUENCE [LARGE SCALE GENOMIC DNA]</scope>
</reference>
<keyword evidence="3" id="KW-1003">Cell membrane</keyword>
<evidence type="ECO:0000256" key="1">
    <source>
        <dbReference type="ARBA" id="ARBA00004651"/>
    </source>
</evidence>
<dbReference type="PANTHER" id="PTHR30193:SF37">
    <property type="entry name" value="INNER MEMBRANE ABC TRANSPORTER PERMEASE PROTEIN YCJO"/>
    <property type="match status" value="1"/>
</dbReference>
<gene>
    <name evidence="9" type="ORF">U27_06557</name>
</gene>
<sequence length="288" mass="32487">MGKTWTGYLLFLPTILVLGILILLPIIEAMGWAFTDFNVLKDVTKYIGLGNFAAMNKDATFWTALFNSLLLTTVVILLQYILGLGLAVTLKQKVPGIGIFRSVVMASWVIPVISTVIMFRFMSQPDYGFFNILLEKIGLGKYATYWFGSLAGALPMIIIMHLWRNIPFYGIGLLAAMQAIPNDYYEAAEIDGASAWQKFLYITFPGVRYMSMVIITIHVIWTFNNFDFIFLSTGGGPVNVTQVLPVYIYIQSWHHFAMGYASAIGLVMLLILLVFSFIYMRFNKEPEV</sequence>
<comment type="subcellular location">
    <subcellularLocation>
        <location evidence="1 7">Cell membrane</location>
        <topology evidence="1 7">Multi-pass membrane protein</topology>
    </subcellularLocation>
</comment>
<protein>
    <submittedName>
        <fullName evidence="9">Binding-protein-dependent transport systems inner membrane component</fullName>
    </submittedName>
</protein>
<evidence type="ECO:0000256" key="4">
    <source>
        <dbReference type="ARBA" id="ARBA00022692"/>
    </source>
</evidence>
<keyword evidence="4 7" id="KW-0812">Transmembrane</keyword>
<comment type="similarity">
    <text evidence="7">Belongs to the binding-protein-dependent transport system permease family.</text>
</comment>
<evidence type="ECO:0000256" key="2">
    <source>
        <dbReference type="ARBA" id="ARBA00022448"/>
    </source>
</evidence>
<dbReference type="InterPro" id="IPR000515">
    <property type="entry name" value="MetI-like"/>
</dbReference>
<dbReference type="Proteomes" id="UP000030661">
    <property type="component" value="Unassembled WGS sequence"/>
</dbReference>
<feature type="transmembrane region" description="Helical" evidence="7">
    <location>
        <begin position="65"/>
        <end position="90"/>
    </location>
</feature>
<proteinExistence type="inferred from homology"/>
<evidence type="ECO:0000256" key="5">
    <source>
        <dbReference type="ARBA" id="ARBA00022989"/>
    </source>
</evidence>
<feature type="transmembrane region" description="Helical" evidence="7">
    <location>
        <begin position="199"/>
        <end position="223"/>
    </location>
</feature>
<dbReference type="Gene3D" id="1.10.3720.10">
    <property type="entry name" value="MetI-like"/>
    <property type="match status" value="1"/>
</dbReference>